<name>A0ABV5G791_9MICC</name>
<evidence type="ECO:0000313" key="2">
    <source>
        <dbReference type="Proteomes" id="UP001589575"/>
    </source>
</evidence>
<comment type="caution">
    <text evidence="1">The sequence shown here is derived from an EMBL/GenBank/DDBJ whole genome shotgun (WGS) entry which is preliminary data.</text>
</comment>
<organism evidence="1 2">
    <name type="scientific">Citricoccus parietis</name>
    <dbReference type="NCBI Taxonomy" id="592307"/>
    <lineage>
        <taxon>Bacteria</taxon>
        <taxon>Bacillati</taxon>
        <taxon>Actinomycetota</taxon>
        <taxon>Actinomycetes</taxon>
        <taxon>Micrococcales</taxon>
        <taxon>Micrococcaceae</taxon>
        <taxon>Citricoccus</taxon>
    </lineage>
</organism>
<dbReference type="EMBL" id="JBHMFI010000002">
    <property type="protein sequence ID" value="MFB9074816.1"/>
    <property type="molecule type" value="Genomic_DNA"/>
</dbReference>
<gene>
    <name evidence="1" type="ORF">ACFFX0_27955</name>
</gene>
<accession>A0ABV5G791</accession>
<protein>
    <submittedName>
        <fullName evidence="1">Uncharacterized protein</fullName>
    </submittedName>
</protein>
<dbReference type="Proteomes" id="UP001589575">
    <property type="component" value="Unassembled WGS sequence"/>
</dbReference>
<keyword evidence="2" id="KW-1185">Reference proteome</keyword>
<proteinExistence type="predicted"/>
<reference evidence="1 2" key="1">
    <citation type="submission" date="2024-09" db="EMBL/GenBank/DDBJ databases">
        <authorList>
            <person name="Sun Q."/>
            <person name="Mori K."/>
        </authorList>
    </citation>
    <scope>NUCLEOTIDE SEQUENCE [LARGE SCALE GENOMIC DNA]</scope>
    <source>
        <strain evidence="1 2">CCM 7609</strain>
    </source>
</reference>
<evidence type="ECO:0000313" key="1">
    <source>
        <dbReference type="EMBL" id="MFB9074816.1"/>
    </source>
</evidence>
<sequence>MARSPHTPTGFSCHGWIGPDWLRNLRAGHVGVGHQPHLGLCLCLCLCLCLQFDVRFDLRFDLLVGCRLRNDLRPAPR</sequence>